<evidence type="ECO:0000259" key="10">
    <source>
        <dbReference type="Pfam" id="PF13660"/>
    </source>
</evidence>
<dbReference type="Pfam" id="PF05161">
    <property type="entry name" value="MOFRL"/>
    <property type="match status" value="1"/>
</dbReference>
<dbReference type="EMBL" id="JAODUO010000122">
    <property type="protein sequence ID" value="KAK2188787.1"/>
    <property type="molecule type" value="Genomic_DNA"/>
</dbReference>
<evidence type="ECO:0000256" key="3">
    <source>
        <dbReference type="ARBA" id="ARBA00012101"/>
    </source>
</evidence>
<sequence>MIRTIRCRHLKLYNTLSLLLTKRSTMSDARSHALGIFQSAVDSVIPRTMVTQALKCNGNSLLVNGTTYQLDHNVHIVAFGKAVAGMVRATEDVLGDHVVDGIASVPIGVAQSLRDSGRSDLLPSETSKTKLLEGATNNLPDEAAHRTASLIADFATALTRDDILIILISGGGSALLPSPIPPVTLEDIAQVTKVLSKNGATIQELNIVRKNLEQLKGGGLAQLAYPAKVVSLILSDVIGDSLDIIASGPTVPECSTPDMCLALFEKMKLVSQVPQSIMSMLSATTTSPVEQPPPNVFTNVNNVLIGSNRIALDGAYKKAKRLGYVPFVVSCELAGDVRQMARMYHKLVNYIILSLVKTLQQPNVLPRCELELLDCGIHKDTLNKLSTTIEFANNIQKPLCILGGGESTVTVVGSGRGGRNQEMALLVAMQLYRQSIDEPGGILEKFGVEFLSAGTDGQDGPTDAAGAYADVGDICTACNSGIKPEDYLANNDSYTFFSEVRDGKSLVKTGFTGTNVMDVQVLLIHKK</sequence>
<reference evidence="11" key="1">
    <citation type="journal article" date="2023" name="Mol. Biol. Evol.">
        <title>Third-Generation Sequencing Reveals the Adaptive Role of the Epigenome in Three Deep-Sea Polychaetes.</title>
        <authorList>
            <person name="Perez M."/>
            <person name="Aroh O."/>
            <person name="Sun Y."/>
            <person name="Lan Y."/>
            <person name="Juniper S.K."/>
            <person name="Young C.R."/>
            <person name="Angers B."/>
            <person name="Qian P.Y."/>
        </authorList>
    </citation>
    <scope>NUCLEOTIDE SEQUENCE</scope>
    <source>
        <strain evidence="11">R07B-5</strain>
    </source>
</reference>
<keyword evidence="5" id="KW-0808">Transferase</keyword>
<comment type="catalytic activity">
    <reaction evidence="1">
        <text>(R)-glycerate + ATP = (2R)-3-phosphoglycerate + ADP + H(+)</text>
        <dbReference type="Rhea" id="RHEA:23516"/>
        <dbReference type="ChEBI" id="CHEBI:15378"/>
        <dbReference type="ChEBI" id="CHEBI:16659"/>
        <dbReference type="ChEBI" id="CHEBI:30616"/>
        <dbReference type="ChEBI" id="CHEBI:58272"/>
        <dbReference type="ChEBI" id="CHEBI:456216"/>
        <dbReference type="EC" id="2.7.1.31"/>
    </reaction>
</comment>
<evidence type="ECO:0000256" key="4">
    <source>
        <dbReference type="ARBA" id="ARBA00020720"/>
    </source>
</evidence>
<dbReference type="GO" id="GO:0005737">
    <property type="term" value="C:cytoplasm"/>
    <property type="evidence" value="ECO:0007669"/>
    <property type="project" value="TreeGrafter"/>
</dbReference>
<keyword evidence="8" id="KW-0067">ATP-binding</keyword>
<dbReference type="InterPro" id="IPR007835">
    <property type="entry name" value="MOFRL"/>
</dbReference>
<accession>A0AAD9P609</accession>
<evidence type="ECO:0000256" key="2">
    <source>
        <dbReference type="ARBA" id="ARBA00005393"/>
    </source>
</evidence>
<protein>
    <recommendedName>
        <fullName evidence="4">Glycerate kinase</fullName>
        <ecNumber evidence="3">2.7.1.31</ecNumber>
    </recommendedName>
</protein>
<dbReference type="AlphaFoldDB" id="A0AAD9P609"/>
<dbReference type="InterPro" id="IPR039760">
    <property type="entry name" value="MOFRL_protein"/>
</dbReference>
<dbReference type="Gene3D" id="3.40.50.10180">
    <property type="entry name" value="Glycerate kinase, MOFRL-like N-terminal domain"/>
    <property type="match status" value="1"/>
</dbReference>
<evidence type="ECO:0000256" key="5">
    <source>
        <dbReference type="ARBA" id="ARBA00022679"/>
    </source>
</evidence>
<proteinExistence type="inferred from homology"/>
<evidence type="ECO:0000256" key="8">
    <source>
        <dbReference type="ARBA" id="ARBA00022840"/>
    </source>
</evidence>
<dbReference type="PANTHER" id="PTHR12227">
    <property type="entry name" value="GLYCERATE KINASE"/>
    <property type="match status" value="1"/>
</dbReference>
<name>A0AAD9P609_RIDPI</name>
<dbReference type="Pfam" id="PF13660">
    <property type="entry name" value="DUF4147"/>
    <property type="match status" value="1"/>
</dbReference>
<dbReference type="InterPro" id="IPR038614">
    <property type="entry name" value="GK_N_sf"/>
</dbReference>
<dbReference type="PANTHER" id="PTHR12227:SF0">
    <property type="entry name" value="GLYCERATE KINASE"/>
    <property type="match status" value="1"/>
</dbReference>
<dbReference type="Proteomes" id="UP001209878">
    <property type="component" value="Unassembled WGS sequence"/>
</dbReference>
<evidence type="ECO:0000313" key="11">
    <source>
        <dbReference type="EMBL" id="KAK2188787.1"/>
    </source>
</evidence>
<dbReference type="SUPFAM" id="SSF82544">
    <property type="entry name" value="GckA/TtuD-like"/>
    <property type="match status" value="1"/>
</dbReference>
<dbReference type="GO" id="GO:0005524">
    <property type="term" value="F:ATP binding"/>
    <property type="evidence" value="ECO:0007669"/>
    <property type="project" value="UniProtKB-KW"/>
</dbReference>
<keyword evidence="12" id="KW-1185">Reference proteome</keyword>
<comment type="caution">
    <text evidence="11">The sequence shown here is derived from an EMBL/GenBank/DDBJ whole genome shotgun (WGS) entry which is preliminary data.</text>
</comment>
<dbReference type="InterPro" id="IPR037035">
    <property type="entry name" value="GK-like_C_sf"/>
</dbReference>
<evidence type="ECO:0000256" key="1">
    <source>
        <dbReference type="ARBA" id="ARBA00000694"/>
    </source>
</evidence>
<evidence type="ECO:0000313" key="12">
    <source>
        <dbReference type="Proteomes" id="UP001209878"/>
    </source>
</evidence>
<dbReference type="GO" id="GO:0008887">
    <property type="term" value="F:glycerate kinase activity"/>
    <property type="evidence" value="ECO:0007669"/>
    <property type="project" value="UniProtKB-EC"/>
</dbReference>
<comment type="similarity">
    <text evidence="2">Belongs to the glycerate kinase type-2 family.</text>
</comment>
<dbReference type="FunFam" id="3.40.50.10180:FF:000001">
    <property type="entry name" value="Glycerate kinase"/>
    <property type="match status" value="1"/>
</dbReference>
<keyword evidence="7" id="KW-0418">Kinase</keyword>
<evidence type="ECO:0000256" key="7">
    <source>
        <dbReference type="ARBA" id="ARBA00022777"/>
    </source>
</evidence>
<gene>
    <name evidence="11" type="ORF">NP493_121g01017</name>
</gene>
<evidence type="ECO:0000259" key="9">
    <source>
        <dbReference type="Pfam" id="PF05161"/>
    </source>
</evidence>
<dbReference type="InterPro" id="IPR025286">
    <property type="entry name" value="MOFRL_assoc_dom"/>
</dbReference>
<dbReference type="EC" id="2.7.1.31" evidence="3"/>
<dbReference type="Gene3D" id="3.40.1480.10">
    <property type="entry name" value="MOFRL domain"/>
    <property type="match status" value="1"/>
</dbReference>
<feature type="domain" description="MOFRL" evidence="9">
    <location>
        <begin position="400"/>
        <end position="518"/>
    </location>
</feature>
<keyword evidence="6" id="KW-0547">Nucleotide-binding</keyword>
<organism evidence="11 12">
    <name type="scientific">Ridgeia piscesae</name>
    <name type="common">Tubeworm</name>
    <dbReference type="NCBI Taxonomy" id="27915"/>
    <lineage>
        <taxon>Eukaryota</taxon>
        <taxon>Metazoa</taxon>
        <taxon>Spiralia</taxon>
        <taxon>Lophotrochozoa</taxon>
        <taxon>Annelida</taxon>
        <taxon>Polychaeta</taxon>
        <taxon>Sedentaria</taxon>
        <taxon>Canalipalpata</taxon>
        <taxon>Sabellida</taxon>
        <taxon>Siboglinidae</taxon>
        <taxon>Ridgeia</taxon>
    </lineage>
</organism>
<evidence type="ECO:0000256" key="6">
    <source>
        <dbReference type="ARBA" id="ARBA00022741"/>
    </source>
</evidence>
<feature type="domain" description="MOFRL-associated" evidence="10">
    <location>
        <begin position="33"/>
        <end position="281"/>
    </location>
</feature>